<dbReference type="Proteomes" id="UP000275385">
    <property type="component" value="Unassembled WGS sequence"/>
</dbReference>
<evidence type="ECO:0000313" key="3">
    <source>
        <dbReference type="Proteomes" id="UP000275385"/>
    </source>
</evidence>
<comment type="caution">
    <text evidence="2">The sequence shown here is derived from an EMBL/GenBank/DDBJ whole genome shotgun (WGS) entry which is preliminary data.</text>
</comment>
<gene>
    <name evidence="2" type="ORF">DL546_002811</name>
</gene>
<dbReference type="EMBL" id="QVQW01000045">
    <property type="protein sequence ID" value="RKU43234.1"/>
    <property type="molecule type" value="Genomic_DNA"/>
</dbReference>
<dbReference type="STRING" id="177199.A0A420Y5S2"/>
<keyword evidence="3" id="KW-1185">Reference proteome</keyword>
<feature type="region of interest" description="Disordered" evidence="1">
    <location>
        <begin position="1"/>
        <end position="68"/>
    </location>
</feature>
<reference evidence="2 3" key="1">
    <citation type="submission" date="2018-08" db="EMBL/GenBank/DDBJ databases">
        <title>Draft genome of the lignicolous fungus Coniochaeta pulveracea.</title>
        <authorList>
            <person name="Borstlap C.J."/>
            <person name="De Witt R.N."/>
            <person name="Botha A."/>
            <person name="Volschenk H."/>
        </authorList>
    </citation>
    <scope>NUCLEOTIDE SEQUENCE [LARGE SCALE GENOMIC DNA]</scope>
    <source>
        <strain evidence="2 3">CAB683</strain>
    </source>
</reference>
<dbReference type="OrthoDB" id="2163491at2759"/>
<proteinExistence type="predicted"/>
<sequence>MQTRSMANQVPATPEHLSPETPMRGNATVTPDCAKSTGTAFEPITPNSPDLETGHVQAKDEGTVSGDDPFVQQPTATLESTVVPKPDGVVPVPVTQLIDQLNTTTAQSDKFESPKRVRDDAITSLDNANTKRQRLALIAGLEAYDHFVHADPRDRNFTKLEVWSNFRQGICEALPWYKSYKGSLYTTDKVPRGMLLDSLDRPQDVLQAQVIITTIGGGRVDLKKQADSNSADDKSTDYEVGENAIAQGRGSVTRKTHQDENSTEVQSLKKGLKLGSYVGIIAGNQLSGFKDQPARYNVLDFFHVTDVWCEKAAFKKFSDKPETKICREWCVRLEKVSLDTVSWWDNNPANYAPLDQVCGELCAKITCDICNTQSKRIYNEGWTCLNHDCKMHFLDHEGNRISKGTYNQQFLAERTPVDPSKKSAEDPSSVFHEVTQTTAEAHGTETWLRGGVICEKCGCCSRRIYWSRHACESPGCDWTQPVQVKVYPLEDLAEENETFAARVAKSKAATDKRFLAQDMEVNPFAVDLDIKIRHRVGSIGPYVFAQFLLPSPTGQIIGSVSIFRASDDIRANGVDELFDNLSVQDIGLKRNVVSCGGSAMEGMSRNFSQNFGAFYKFGVTVQSKGFSEAPDVVLKSVHRLQWAQKEASDLTKGWITGLGLEASLDFNVSEPINECLVLGYMQNDRIGVSRRLPAKRVRC</sequence>
<feature type="compositionally biased region" description="Polar residues" evidence="1">
    <location>
        <begin position="1"/>
        <end position="11"/>
    </location>
</feature>
<protein>
    <submittedName>
        <fullName evidence="2">Uncharacterized protein</fullName>
    </submittedName>
</protein>
<organism evidence="2 3">
    <name type="scientific">Coniochaeta pulveracea</name>
    <dbReference type="NCBI Taxonomy" id="177199"/>
    <lineage>
        <taxon>Eukaryota</taxon>
        <taxon>Fungi</taxon>
        <taxon>Dikarya</taxon>
        <taxon>Ascomycota</taxon>
        <taxon>Pezizomycotina</taxon>
        <taxon>Sordariomycetes</taxon>
        <taxon>Sordariomycetidae</taxon>
        <taxon>Coniochaetales</taxon>
        <taxon>Coniochaetaceae</taxon>
        <taxon>Coniochaeta</taxon>
    </lineage>
</organism>
<accession>A0A420Y5S2</accession>
<dbReference type="AlphaFoldDB" id="A0A420Y5S2"/>
<name>A0A420Y5S2_9PEZI</name>
<evidence type="ECO:0000313" key="2">
    <source>
        <dbReference type="EMBL" id="RKU43234.1"/>
    </source>
</evidence>
<evidence type="ECO:0000256" key="1">
    <source>
        <dbReference type="SAM" id="MobiDB-lite"/>
    </source>
</evidence>